<dbReference type="PANTHER" id="PTHR21321:SF1">
    <property type="entry name" value="EXOSOME COMPLEX COMPONENT RRP40"/>
    <property type="match status" value="1"/>
</dbReference>
<dbReference type="InterPro" id="IPR004088">
    <property type="entry name" value="KH_dom_type_1"/>
</dbReference>
<dbReference type="GO" id="GO:0071034">
    <property type="term" value="P:CUT catabolic process"/>
    <property type="evidence" value="ECO:0007669"/>
    <property type="project" value="TreeGrafter"/>
</dbReference>
<dbReference type="OrthoDB" id="340500at2759"/>
<reference evidence="4" key="2">
    <citation type="submission" date="2021-04" db="EMBL/GenBank/DDBJ databases">
        <authorList>
            <person name="Podell S."/>
        </authorList>
    </citation>
    <scope>NUCLEOTIDE SEQUENCE</scope>
    <source>
        <strain evidence="4">Hildebrandi</strain>
    </source>
</reference>
<dbReference type="GO" id="GO:0071051">
    <property type="term" value="P:poly(A)-dependent snoRNA 3'-end processing"/>
    <property type="evidence" value="ECO:0007669"/>
    <property type="project" value="TreeGrafter"/>
</dbReference>
<evidence type="ECO:0000313" key="5">
    <source>
        <dbReference type="Proteomes" id="UP000693970"/>
    </source>
</evidence>
<dbReference type="GO" id="GO:0071035">
    <property type="term" value="P:nuclear polyadenylation-dependent rRNA catabolic process"/>
    <property type="evidence" value="ECO:0007669"/>
    <property type="project" value="TreeGrafter"/>
</dbReference>
<gene>
    <name evidence="4" type="ORF">IV203_021906</name>
</gene>
<dbReference type="Pfam" id="PF15985">
    <property type="entry name" value="KH_6"/>
    <property type="match status" value="1"/>
</dbReference>
<sequence>MTAATQHQLRAISVVMPGDDVTDQIHQQRQPSNNKKRPKLGMGLRTTTTTTTTTKYLDQFSGGNHDDDDTNVRVIATCAGRLVQHPNNHTFFVKQNIHKYRPLLEDRVIGILEERVASDGSGGDIYRVNIGGPHPALLSNLSFEGATKRNKPNLSPGLLLYARIESTPRGLDINLSCTLGPHDGGVPRKDWMTNEGTYGILTGGTCRKIPLGLARELLYPDNLVLQELGRKNIPFEVCIGVNGMLWVHSSRPEYTILIQNAILNSQVLTEDQVRGMVKSLVETVQKSIREEED</sequence>
<dbReference type="GO" id="GO:0000176">
    <property type="term" value="C:nuclear exosome (RNase complex)"/>
    <property type="evidence" value="ECO:0007669"/>
    <property type="project" value="TreeGrafter"/>
</dbReference>
<name>A0A9K3KHK6_9STRA</name>
<dbReference type="AlphaFoldDB" id="A0A9K3KHK6"/>
<keyword evidence="5" id="KW-1185">Reference proteome</keyword>
<evidence type="ECO:0000256" key="1">
    <source>
        <dbReference type="ARBA" id="ARBA00004123"/>
    </source>
</evidence>
<evidence type="ECO:0000259" key="3">
    <source>
        <dbReference type="Pfam" id="PF15985"/>
    </source>
</evidence>
<proteinExistence type="predicted"/>
<dbReference type="Pfam" id="PF21262">
    <property type="entry name" value="RRP40_S1"/>
    <property type="match status" value="1"/>
</dbReference>
<protein>
    <submittedName>
        <fullName evidence="4">KH domain containing protein</fullName>
    </submittedName>
</protein>
<comment type="subcellular location">
    <subcellularLocation>
        <location evidence="1">Nucleus</location>
    </subcellularLocation>
</comment>
<dbReference type="EMBL" id="JAGRRH010000023">
    <property type="protein sequence ID" value="KAG7343898.1"/>
    <property type="molecule type" value="Genomic_DNA"/>
</dbReference>
<dbReference type="PANTHER" id="PTHR21321">
    <property type="entry name" value="PNAS-3 RELATED"/>
    <property type="match status" value="1"/>
</dbReference>
<dbReference type="InterPro" id="IPR049469">
    <property type="entry name" value="RRP40_KH-I"/>
</dbReference>
<comment type="caution">
    <text evidence="4">The sequence shown here is derived from an EMBL/GenBank/DDBJ whole genome shotgun (WGS) entry which is preliminary data.</text>
</comment>
<dbReference type="InterPro" id="IPR026699">
    <property type="entry name" value="Exosome_RNA_bind1/RRP40/RRP4"/>
</dbReference>
<dbReference type="GO" id="GO:0000467">
    <property type="term" value="P:exonucleolytic trimming to generate mature 3'-end of 5.8S rRNA from tricistronic rRNA transcript (SSU-rRNA, 5.8S rRNA, LSU-rRNA)"/>
    <property type="evidence" value="ECO:0007669"/>
    <property type="project" value="TreeGrafter"/>
</dbReference>
<dbReference type="CDD" id="cd22526">
    <property type="entry name" value="KH-I_Rrp40"/>
    <property type="match status" value="1"/>
</dbReference>
<dbReference type="Proteomes" id="UP000693970">
    <property type="component" value="Unassembled WGS sequence"/>
</dbReference>
<accession>A0A9K3KHK6</accession>
<dbReference type="GO" id="GO:0071038">
    <property type="term" value="P:TRAMP-dependent tRNA surveillance pathway"/>
    <property type="evidence" value="ECO:0007669"/>
    <property type="project" value="TreeGrafter"/>
</dbReference>
<evidence type="ECO:0000256" key="2">
    <source>
        <dbReference type="SAM" id="MobiDB-lite"/>
    </source>
</evidence>
<dbReference type="GO" id="GO:0000177">
    <property type="term" value="C:cytoplasmic exosome (RNase complex)"/>
    <property type="evidence" value="ECO:0007669"/>
    <property type="project" value="TreeGrafter"/>
</dbReference>
<feature type="domain" description="K Homology" evidence="3">
    <location>
        <begin position="204"/>
        <end position="252"/>
    </location>
</feature>
<organism evidence="4 5">
    <name type="scientific">Nitzschia inconspicua</name>
    <dbReference type="NCBI Taxonomy" id="303405"/>
    <lineage>
        <taxon>Eukaryota</taxon>
        <taxon>Sar</taxon>
        <taxon>Stramenopiles</taxon>
        <taxon>Ochrophyta</taxon>
        <taxon>Bacillariophyta</taxon>
        <taxon>Bacillariophyceae</taxon>
        <taxon>Bacillariophycidae</taxon>
        <taxon>Bacillariales</taxon>
        <taxon>Bacillariaceae</taxon>
        <taxon>Nitzschia</taxon>
    </lineage>
</organism>
<reference evidence="4" key="1">
    <citation type="journal article" date="2021" name="Sci. Rep.">
        <title>Diploid genomic architecture of Nitzschia inconspicua, an elite biomass production diatom.</title>
        <authorList>
            <person name="Oliver A."/>
            <person name="Podell S."/>
            <person name="Pinowska A."/>
            <person name="Traller J.C."/>
            <person name="Smith S.R."/>
            <person name="McClure R."/>
            <person name="Beliaev A."/>
            <person name="Bohutskyi P."/>
            <person name="Hill E.A."/>
            <person name="Rabines A."/>
            <person name="Zheng H."/>
            <person name="Allen L.Z."/>
            <person name="Kuo A."/>
            <person name="Grigoriev I.V."/>
            <person name="Allen A.E."/>
            <person name="Hazlebeck D."/>
            <person name="Allen E.E."/>
        </authorList>
    </citation>
    <scope>NUCLEOTIDE SEQUENCE</scope>
    <source>
        <strain evidence="4">Hildebrandi</strain>
    </source>
</reference>
<dbReference type="GO" id="GO:0034475">
    <property type="term" value="P:U4 snRNA 3'-end processing"/>
    <property type="evidence" value="ECO:0007669"/>
    <property type="project" value="TreeGrafter"/>
</dbReference>
<evidence type="ECO:0000313" key="4">
    <source>
        <dbReference type="EMBL" id="KAG7343898.1"/>
    </source>
</evidence>
<dbReference type="GO" id="GO:0003723">
    <property type="term" value="F:RNA binding"/>
    <property type="evidence" value="ECO:0007669"/>
    <property type="project" value="InterPro"/>
</dbReference>
<feature type="region of interest" description="Disordered" evidence="2">
    <location>
        <begin position="17"/>
        <end position="48"/>
    </location>
</feature>
<feature type="compositionally biased region" description="Polar residues" evidence="2">
    <location>
        <begin position="24"/>
        <end position="33"/>
    </location>
</feature>